<organism evidence="2 3">
    <name type="scientific">Paracoccus laeviglucosivorans</name>
    <dbReference type="NCBI Taxonomy" id="1197861"/>
    <lineage>
        <taxon>Bacteria</taxon>
        <taxon>Pseudomonadati</taxon>
        <taxon>Pseudomonadota</taxon>
        <taxon>Alphaproteobacteria</taxon>
        <taxon>Rhodobacterales</taxon>
        <taxon>Paracoccaceae</taxon>
        <taxon>Paracoccus</taxon>
    </lineage>
</organism>
<dbReference type="Proteomes" id="UP000319014">
    <property type="component" value="Unassembled WGS sequence"/>
</dbReference>
<keyword evidence="3" id="KW-1185">Reference proteome</keyword>
<feature type="chain" id="PRO_5021760600" description="Cysteine rich repeat-containing protein" evidence="1">
    <location>
        <begin position="20"/>
        <end position="81"/>
    </location>
</feature>
<dbReference type="OrthoDB" id="7060861at2"/>
<reference evidence="2 3" key="1">
    <citation type="submission" date="2017-05" db="EMBL/GenBank/DDBJ databases">
        <authorList>
            <person name="Varghese N."/>
            <person name="Submissions S."/>
        </authorList>
    </citation>
    <scope>NUCLEOTIDE SEQUENCE [LARGE SCALE GENOMIC DNA]</scope>
    <source>
        <strain evidence="2 3">DSM 100094</strain>
    </source>
</reference>
<evidence type="ECO:0000313" key="2">
    <source>
        <dbReference type="EMBL" id="SMO93930.1"/>
    </source>
</evidence>
<dbReference type="AlphaFoldDB" id="A0A521FEF5"/>
<evidence type="ECO:0008006" key="4">
    <source>
        <dbReference type="Google" id="ProtNLM"/>
    </source>
</evidence>
<evidence type="ECO:0000313" key="3">
    <source>
        <dbReference type="Proteomes" id="UP000319014"/>
    </source>
</evidence>
<keyword evidence="1" id="KW-0732">Signal</keyword>
<proteinExistence type="predicted"/>
<dbReference type="EMBL" id="FXTK01000020">
    <property type="protein sequence ID" value="SMO93930.1"/>
    <property type="molecule type" value="Genomic_DNA"/>
</dbReference>
<gene>
    <name evidence="2" type="ORF">SAMN06265221_12050</name>
</gene>
<feature type="signal peptide" evidence="1">
    <location>
        <begin position="1"/>
        <end position="19"/>
    </location>
</feature>
<sequence>MNRYGLILLALTSATPALAQQKLTRDEALAIKANCTQDVRTLCPGIRPGDGELMACIQAQESQLSQPCTTTLDAIRAAKAE</sequence>
<evidence type="ECO:0000256" key="1">
    <source>
        <dbReference type="SAM" id="SignalP"/>
    </source>
</evidence>
<name>A0A521FEF5_9RHOB</name>
<protein>
    <recommendedName>
        <fullName evidence="4">Cysteine rich repeat-containing protein</fullName>
    </recommendedName>
</protein>
<dbReference type="RefSeq" id="WP_142664446.1">
    <property type="nucleotide sequence ID" value="NZ_FXTK01000020.1"/>
</dbReference>
<accession>A0A521FEF5</accession>